<keyword evidence="3" id="KW-1003">Cell membrane</keyword>
<feature type="transmembrane region" description="Helical" evidence="9">
    <location>
        <begin position="293"/>
        <end position="311"/>
    </location>
</feature>
<feature type="transmembrane region" description="Helical" evidence="9">
    <location>
        <begin position="43"/>
        <end position="67"/>
    </location>
</feature>
<dbReference type="InterPro" id="IPR052175">
    <property type="entry name" value="ComplexI-like_HydComp"/>
</dbReference>
<feature type="transmembrane region" description="Helical" evidence="9">
    <location>
        <begin position="119"/>
        <end position="136"/>
    </location>
</feature>
<reference evidence="12 13" key="1">
    <citation type="submission" date="2008-04" db="EMBL/GenBank/DDBJ databases">
        <title>Complete sequence of chromosome of Natranaerobius thermophilus JW/NM-WN-LF.</title>
        <authorList>
            <consortium name="US DOE Joint Genome Institute"/>
            <person name="Copeland A."/>
            <person name="Lucas S."/>
            <person name="Lapidus A."/>
            <person name="Glavina del Rio T."/>
            <person name="Dalin E."/>
            <person name="Tice H."/>
            <person name="Bruce D."/>
            <person name="Goodwin L."/>
            <person name="Pitluck S."/>
            <person name="Chertkov O."/>
            <person name="Brettin T."/>
            <person name="Detter J.C."/>
            <person name="Han C."/>
            <person name="Kuske C.R."/>
            <person name="Schmutz J."/>
            <person name="Larimer F."/>
            <person name="Land M."/>
            <person name="Hauser L."/>
            <person name="Kyrpides N."/>
            <person name="Lykidis A."/>
            <person name="Mesbah N.M."/>
            <person name="Wiegel J."/>
        </authorList>
    </citation>
    <scope>NUCLEOTIDE SEQUENCE [LARGE SCALE GENOMIC DNA]</scope>
    <source>
        <strain evidence="13">ATCC BAA-1301 / DSM 18059 / JW/NM-WN-LF</strain>
    </source>
</reference>
<evidence type="ECO:0000256" key="6">
    <source>
        <dbReference type="ARBA" id="ARBA00023002"/>
    </source>
</evidence>
<gene>
    <name evidence="12" type="ordered locus">Nther_0509</name>
</gene>
<protein>
    <submittedName>
        <fullName evidence="12">NADH dehydrogenase (Quinone)</fullName>
        <ecNumber evidence="12">1.6.99.5</ecNumber>
    </submittedName>
</protein>
<dbReference type="PRINTS" id="PR01437">
    <property type="entry name" value="NUOXDRDTASE4"/>
</dbReference>
<evidence type="ECO:0000259" key="10">
    <source>
        <dbReference type="Pfam" id="PF00361"/>
    </source>
</evidence>
<dbReference type="RefSeq" id="WP_012446992.1">
    <property type="nucleotide sequence ID" value="NC_010718.1"/>
</dbReference>
<feature type="transmembrane region" description="Helical" evidence="9">
    <location>
        <begin position="318"/>
        <end position="340"/>
    </location>
</feature>
<dbReference type="GO" id="GO:0008137">
    <property type="term" value="F:NADH dehydrogenase (ubiquinone) activity"/>
    <property type="evidence" value="ECO:0007669"/>
    <property type="project" value="InterPro"/>
</dbReference>
<comment type="subcellular location">
    <subcellularLocation>
        <location evidence="1">Cell membrane</location>
        <topology evidence="1">Multi-pass membrane protein</topology>
    </subcellularLocation>
    <subcellularLocation>
        <location evidence="8">Membrane</location>
        <topology evidence="8">Multi-pass membrane protein</topology>
    </subcellularLocation>
</comment>
<accession>B2A694</accession>
<name>B2A694_NATTJ</name>
<feature type="transmembrane region" description="Helical" evidence="9">
    <location>
        <begin position="475"/>
        <end position="498"/>
    </location>
</feature>
<feature type="transmembrane region" description="Helical" evidence="9">
    <location>
        <begin position="352"/>
        <end position="374"/>
    </location>
</feature>
<evidence type="ECO:0000259" key="11">
    <source>
        <dbReference type="Pfam" id="PF00662"/>
    </source>
</evidence>
<proteinExistence type="inferred from homology"/>
<feature type="transmembrane region" description="Helical" evidence="9">
    <location>
        <begin position="14"/>
        <end position="36"/>
    </location>
</feature>
<dbReference type="PANTHER" id="PTHR42682">
    <property type="entry name" value="HYDROGENASE-4 COMPONENT F"/>
    <property type="match status" value="1"/>
</dbReference>
<evidence type="ECO:0000256" key="4">
    <source>
        <dbReference type="ARBA" id="ARBA00022692"/>
    </source>
</evidence>
<dbReference type="InterPro" id="IPR001516">
    <property type="entry name" value="Proton_antipo_N"/>
</dbReference>
<evidence type="ECO:0000313" key="13">
    <source>
        <dbReference type="Proteomes" id="UP000001683"/>
    </source>
</evidence>
<dbReference type="GO" id="GO:0005886">
    <property type="term" value="C:plasma membrane"/>
    <property type="evidence" value="ECO:0007669"/>
    <property type="project" value="UniProtKB-SubCell"/>
</dbReference>
<feature type="transmembrane region" description="Helical" evidence="9">
    <location>
        <begin position="87"/>
        <end position="107"/>
    </location>
</feature>
<dbReference type="EMBL" id="CP001034">
    <property type="protein sequence ID" value="ACB84105.1"/>
    <property type="molecule type" value="Genomic_DNA"/>
</dbReference>
<feature type="domain" description="NADH-Ubiquinone oxidoreductase (complex I) chain 5 N-terminal" evidence="11">
    <location>
        <begin position="77"/>
        <end position="120"/>
    </location>
</feature>
<feature type="transmembrane region" description="Helical" evidence="9">
    <location>
        <begin position="435"/>
        <end position="455"/>
    </location>
</feature>
<dbReference type="GO" id="GO:0016491">
    <property type="term" value="F:oxidoreductase activity"/>
    <property type="evidence" value="ECO:0007669"/>
    <property type="project" value="UniProtKB-KW"/>
</dbReference>
<evidence type="ECO:0000313" key="12">
    <source>
        <dbReference type="EMBL" id="ACB84105.1"/>
    </source>
</evidence>
<dbReference type="GO" id="GO:0042773">
    <property type="term" value="P:ATP synthesis coupled electron transport"/>
    <property type="evidence" value="ECO:0007669"/>
    <property type="project" value="InterPro"/>
</dbReference>
<sequence length="748" mass="83075">MTDLVTEQAEFTSILPILIIFVPLLGSFGVILISSVSEKLRDIYTVIISAVPLVLLAVMYPLVQQGIVQYNIEWFLEIGLIFRLDSLGFLFTALISLIWFLATLYATEYISHEHNRNRFYFFWLFTFGATLGVFVTGDLFGLFVFFEMMSLTSYVLVIHEEDKDAMRAGNLFLFLGIGGGLAILFGLFIMYFNLETLEIAPMLGDMVAAGVNIPVLLLLFIIGFGIKAGIVPLHIWLPKAHPVAPTPASAILSGLLIKTGVYGLWRVFLMVMGPASSQEVELYQQYITNWGMGLFWIGIITMVLGALMALLQTSAKKMLAYSSVSQVGFIIMGLGAAVYLGTDGPIGFAGGIMHVINHALFKACLFLIVGAIFIRTHLLDIDRVRGMFKQMPFMGIAFIIAALGIAGVPLFNGYASKTILHHALSEVSYLTPGTAMFIADKIFVFTSALTVSYFIKLFRGLFLGKLPQEWQNTNFSVAPIIKVVVSVFVVLIIAIGVFPNFVLEQFVMPTMAGFPYESEVVTSQLQGMDLFTSKDLSKVVVVFLIAGTITLADQKFHWSRITPPYWLSIEALVYRNAITKLMSGIEKLGTTFDVSVQDFYETTGRTSVKVCRKLSELDKTLTDAYDKSGEGAMKLSEKTGQLDRQLDRFYDSTGEKASSMTVLWPVSKDGDKTLAQKEFEAELEKASSKQGKVSKYVTRDRKARTGFLGKINFDPSKLTVKNLNFDSFVIAFMLGISLLILIFYHRIF</sequence>
<dbReference type="InterPro" id="IPR003918">
    <property type="entry name" value="NADH_UbQ_OxRdtase"/>
</dbReference>
<feature type="transmembrane region" description="Helical" evidence="9">
    <location>
        <begin position="142"/>
        <end position="159"/>
    </location>
</feature>
<dbReference type="HOGENOM" id="CLU_007100_9_1_9"/>
<keyword evidence="13" id="KW-1185">Reference proteome</keyword>
<feature type="transmembrane region" description="Helical" evidence="9">
    <location>
        <begin position="249"/>
        <end position="273"/>
    </location>
</feature>
<dbReference type="Pfam" id="PF00662">
    <property type="entry name" value="Proton_antipo_N"/>
    <property type="match status" value="1"/>
</dbReference>
<dbReference type="InterPro" id="IPR001750">
    <property type="entry name" value="ND/Mrp_TM"/>
</dbReference>
<dbReference type="OrthoDB" id="9807568at2"/>
<feature type="transmembrane region" description="Helical" evidence="9">
    <location>
        <begin position="171"/>
        <end position="193"/>
    </location>
</feature>
<organism evidence="12 13">
    <name type="scientific">Natranaerobius thermophilus (strain ATCC BAA-1301 / DSM 18059 / JW/NM-WN-LF)</name>
    <dbReference type="NCBI Taxonomy" id="457570"/>
    <lineage>
        <taxon>Bacteria</taxon>
        <taxon>Bacillati</taxon>
        <taxon>Bacillota</taxon>
        <taxon>Clostridia</taxon>
        <taxon>Natranaerobiales</taxon>
        <taxon>Natranaerobiaceae</taxon>
        <taxon>Natranaerobius</taxon>
    </lineage>
</organism>
<feature type="transmembrane region" description="Helical" evidence="9">
    <location>
        <begin position="727"/>
        <end position="747"/>
    </location>
</feature>
<dbReference type="STRING" id="457570.Nther_0509"/>
<dbReference type="eggNOG" id="COG0651">
    <property type="taxonomic scope" value="Bacteria"/>
</dbReference>
<evidence type="ECO:0000256" key="8">
    <source>
        <dbReference type="RuleBase" id="RU000320"/>
    </source>
</evidence>
<dbReference type="EC" id="1.6.99.5" evidence="12"/>
<dbReference type="Pfam" id="PF00361">
    <property type="entry name" value="Proton_antipo_M"/>
    <property type="match status" value="1"/>
</dbReference>
<feature type="domain" description="NADH:quinone oxidoreductase/Mrp antiporter transmembrane" evidence="10">
    <location>
        <begin position="137"/>
        <end position="429"/>
    </location>
</feature>
<keyword evidence="5 9" id="KW-1133">Transmembrane helix</keyword>
<keyword evidence="7 9" id="KW-0472">Membrane</keyword>
<evidence type="ECO:0000256" key="7">
    <source>
        <dbReference type="ARBA" id="ARBA00023136"/>
    </source>
</evidence>
<feature type="transmembrane region" description="Helical" evidence="9">
    <location>
        <begin position="213"/>
        <end position="237"/>
    </location>
</feature>
<evidence type="ECO:0000256" key="2">
    <source>
        <dbReference type="ARBA" id="ARBA00008483"/>
    </source>
</evidence>
<evidence type="ECO:0000256" key="5">
    <source>
        <dbReference type="ARBA" id="ARBA00022989"/>
    </source>
</evidence>
<dbReference type="PANTHER" id="PTHR42682:SF4">
    <property type="entry name" value="NADH-UBIQUINONE_PLASTOQUINONE"/>
    <property type="match status" value="1"/>
</dbReference>
<keyword evidence="6 12" id="KW-0560">Oxidoreductase</keyword>
<comment type="similarity">
    <text evidence="2">Belongs to the CPA3 antiporters (TC 2.A.63) subunit A family.</text>
</comment>
<evidence type="ECO:0000256" key="3">
    <source>
        <dbReference type="ARBA" id="ARBA00022475"/>
    </source>
</evidence>
<dbReference type="KEGG" id="nth:Nther_0509"/>
<reference evidence="12 13" key="2">
    <citation type="journal article" date="2011" name="J. Bacteriol.">
        <title>Complete genome sequence of the anaerobic, halophilic alkalithermophile Natranaerobius thermophilus JW/NM-WN-LF.</title>
        <authorList>
            <person name="Zhao B."/>
            <person name="Mesbah N.M."/>
            <person name="Dalin E."/>
            <person name="Goodwin L."/>
            <person name="Nolan M."/>
            <person name="Pitluck S."/>
            <person name="Chertkov O."/>
            <person name="Brettin T.S."/>
            <person name="Han J."/>
            <person name="Larimer F.W."/>
            <person name="Land M.L."/>
            <person name="Hauser L."/>
            <person name="Kyrpides N."/>
            <person name="Wiegel J."/>
        </authorList>
    </citation>
    <scope>NUCLEOTIDE SEQUENCE [LARGE SCALE GENOMIC DNA]</scope>
    <source>
        <strain evidence="13">ATCC BAA-1301 / DSM 18059 / JW/NM-WN-LF</strain>
    </source>
</reference>
<evidence type="ECO:0000256" key="1">
    <source>
        <dbReference type="ARBA" id="ARBA00004651"/>
    </source>
</evidence>
<evidence type="ECO:0000256" key="9">
    <source>
        <dbReference type="SAM" id="Phobius"/>
    </source>
</evidence>
<dbReference type="InParanoid" id="B2A694"/>
<feature type="transmembrane region" description="Helical" evidence="9">
    <location>
        <begin position="395"/>
        <end position="415"/>
    </location>
</feature>
<dbReference type="AlphaFoldDB" id="B2A694"/>
<dbReference type="Proteomes" id="UP000001683">
    <property type="component" value="Chromosome"/>
</dbReference>
<keyword evidence="4 8" id="KW-0812">Transmembrane</keyword>